<reference evidence="1" key="1">
    <citation type="journal article" date="2019" name="Sci. Rep.">
        <title>Draft genome of Tanacetum cinerariifolium, the natural source of mosquito coil.</title>
        <authorList>
            <person name="Yamashiro T."/>
            <person name="Shiraishi A."/>
            <person name="Satake H."/>
            <person name="Nakayama K."/>
        </authorList>
    </citation>
    <scope>NUCLEOTIDE SEQUENCE</scope>
</reference>
<protein>
    <submittedName>
        <fullName evidence="1">Transposase, MuDR, MULE transposase domain protein</fullName>
    </submittedName>
</protein>
<dbReference type="AlphaFoldDB" id="A0A6L2NWU5"/>
<name>A0A6L2NWU5_TANCI</name>
<accession>A0A6L2NWU5</accession>
<comment type="caution">
    <text evidence="1">The sequence shown here is derived from an EMBL/GenBank/DDBJ whole genome shotgun (WGS) entry which is preliminary data.</text>
</comment>
<organism evidence="1">
    <name type="scientific">Tanacetum cinerariifolium</name>
    <name type="common">Dalmatian daisy</name>
    <name type="synonym">Chrysanthemum cinerariifolium</name>
    <dbReference type="NCBI Taxonomy" id="118510"/>
    <lineage>
        <taxon>Eukaryota</taxon>
        <taxon>Viridiplantae</taxon>
        <taxon>Streptophyta</taxon>
        <taxon>Embryophyta</taxon>
        <taxon>Tracheophyta</taxon>
        <taxon>Spermatophyta</taxon>
        <taxon>Magnoliopsida</taxon>
        <taxon>eudicotyledons</taxon>
        <taxon>Gunneridae</taxon>
        <taxon>Pentapetalae</taxon>
        <taxon>asterids</taxon>
        <taxon>campanulids</taxon>
        <taxon>Asterales</taxon>
        <taxon>Asteraceae</taxon>
        <taxon>Asteroideae</taxon>
        <taxon>Anthemideae</taxon>
        <taxon>Anthemidinae</taxon>
        <taxon>Tanacetum</taxon>
    </lineage>
</organism>
<dbReference type="EMBL" id="BKCJ010010246">
    <property type="protein sequence ID" value="GEU90718.1"/>
    <property type="molecule type" value="Genomic_DNA"/>
</dbReference>
<proteinExistence type="predicted"/>
<sequence length="325" mass="36302">MSTLIFAKTHNLIAYLAKPTKSEGFEQIIDFLNGSSVSYALTASLTIRTSCIKQFWTTAKVKTINDEVRIQALIDEKRVNIKESSIHHTLKLNDAEGTSCLANVEIFDGLAKMGYEKLSEKLTFYKAFFLPQWNTMASSIICLATNLKFNFSRFVQLLIDNQLGDMSHHKDIYDNPSLTKKVFTNMKRVGTGFSEDANDEKPVGVKEVLKVVKVAKLMTEVVTTAGATTTAKATKQPNCLNKRIFRMVGEECVMSTKEYIKKVVEDVGEDEDIMYDSWVNAIEYVNANAGIVSGCLGDIKNFIKNRKLDQVFAIVKSCTPNVLGD</sequence>
<gene>
    <name evidence="1" type="ORF">Tci_062696</name>
</gene>
<evidence type="ECO:0000313" key="1">
    <source>
        <dbReference type="EMBL" id="GEU90718.1"/>
    </source>
</evidence>